<reference evidence="4" key="1">
    <citation type="submission" date="2011-11" db="EMBL/GenBank/DDBJ databases">
        <title>Escape from toxin-antitoxin mediated abortive infection can occur by recombination within a generalized transducing phage of Pectobacterium atrosepticum.</title>
        <authorList>
            <person name="Blower T.R."/>
            <person name="Evans T.J."/>
            <person name="Przybilski R."/>
            <person name="Fineran P.C."/>
            <person name="Salmond G.P.C."/>
        </authorList>
    </citation>
    <scope>NUCLEOTIDE SEQUENCE [LARGE SCALE GENOMIC DNA]</scope>
</reference>
<dbReference type="Proteomes" id="UP000010999">
    <property type="component" value="Segment"/>
</dbReference>
<dbReference type="KEGG" id="vg:14515332"/>
<organism evidence="3 4">
    <name type="scientific">Pectobacterium phage phiTE</name>
    <dbReference type="NCBI Taxonomy" id="1116482"/>
    <lineage>
        <taxon>Viruses</taxon>
        <taxon>Duplodnaviria</taxon>
        <taxon>Heunggongvirae</taxon>
        <taxon>Uroviricota</taxon>
        <taxon>Caudoviricetes</taxon>
        <taxon>Vequintavirinae</taxon>
        <taxon>Certrevirus</taxon>
        <taxon>Certrevirus phiTE</taxon>
    </lineage>
</organism>
<sequence length="169" mass="19856">MRMMLPIPGFEGKYSVGILGAVYSHLSGKYLRPEVMRDGYLRYTLIDWNGEKVRRQAHIFLAEAYLSPKGEEVNHKNHIRDDNTVWNIEWVTTQRNIEHGKSRWFVITHPDGAVEEVFNLSKFCREHDLHLGAMHEMATGRERLGRRPRTHHKGFRCAYHDTKQEAGEW</sequence>
<protein>
    <submittedName>
        <fullName evidence="3">Uncharacterized protein</fullName>
    </submittedName>
</protein>
<evidence type="ECO:0000259" key="2">
    <source>
        <dbReference type="Pfam" id="PF13392"/>
    </source>
</evidence>
<dbReference type="GeneID" id="14515332"/>
<evidence type="ECO:0000259" key="1">
    <source>
        <dbReference type="Pfam" id="PF07463"/>
    </source>
</evidence>
<proteinExistence type="predicted"/>
<feature type="domain" description="HNH nuclease" evidence="2">
    <location>
        <begin position="57"/>
        <end position="96"/>
    </location>
</feature>
<name>K9L4B6_9CAUD</name>
<reference evidence="3 4" key="2">
    <citation type="journal article" date="2012" name="PLoS Genet.">
        <title>Viral evasion of a bacterial suicide system by RNA-based molecular mimicry enables infectious altruism.</title>
        <authorList>
            <person name="Blower T.R."/>
            <person name="Evans T.J."/>
            <person name="Przybilski R."/>
            <person name="Fineran P.C."/>
            <person name="Salmond G.P."/>
        </authorList>
    </citation>
    <scope>NUCLEOTIDE SEQUENCE [LARGE SCALE GENOMIC DNA]</scope>
</reference>
<dbReference type="OrthoDB" id="21336at10239"/>
<feature type="domain" description="NUMOD4" evidence="1">
    <location>
        <begin position="6"/>
        <end position="45"/>
    </location>
</feature>
<dbReference type="EMBL" id="JQ015307">
    <property type="protein sequence ID" value="AEZ66303.1"/>
    <property type="molecule type" value="Genomic_DNA"/>
</dbReference>
<dbReference type="RefSeq" id="YP_007392599.1">
    <property type="nucleotide sequence ID" value="NC_020201.1"/>
</dbReference>
<dbReference type="Pfam" id="PF13392">
    <property type="entry name" value="HNH_3"/>
    <property type="match status" value="1"/>
</dbReference>
<accession>K9L4B6</accession>
<evidence type="ECO:0000313" key="3">
    <source>
        <dbReference type="EMBL" id="AEZ66303.1"/>
    </source>
</evidence>
<dbReference type="InterPro" id="IPR044925">
    <property type="entry name" value="His-Me_finger_sf"/>
</dbReference>
<evidence type="ECO:0000313" key="4">
    <source>
        <dbReference type="Proteomes" id="UP000010999"/>
    </source>
</evidence>
<dbReference type="InterPro" id="IPR010902">
    <property type="entry name" value="NUMOD4"/>
</dbReference>
<keyword evidence="4" id="KW-1185">Reference proteome</keyword>
<dbReference type="SUPFAM" id="SSF54060">
    <property type="entry name" value="His-Me finger endonucleases"/>
    <property type="match status" value="1"/>
</dbReference>
<dbReference type="Gene3D" id="3.90.75.20">
    <property type="match status" value="1"/>
</dbReference>
<gene>
    <name evidence="3" type="ORF">phiTE_137</name>
</gene>
<dbReference type="Pfam" id="PF07463">
    <property type="entry name" value="NUMOD4"/>
    <property type="match status" value="1"/>
</dbReference>
<dbReference type="InterPro" id="IPR003615">
    <property type="entry name" value="HNH_nuc"/>
</dbReference>